<feature type="region of interest" description="Disordered" evidence="1">
    <location>
        <begin position="1096"/>
        <end position="1139"/>
    </location>
</feature>
<dbReference type="Pfam" id="PF15877">
    <property type="entry name" value="TMEM232"/>
    <property type="match status" value="1"/>
</dbReference>
<dbReference type="PANTHER" id="PTHR28651">
    <property type="entry name" value="TRANSMEMBRANE PROTEIN 232"/>
    <property type="match status" value="1"/>
</dbReference>
<feature type="region of interest" description="Disordered" evidence="1">
    <location>
        <begin position="208"/>
        <end position="233"/>
    </location>
</feature>
<feature type="compositionally biased region" description="Polar residues" evidence="1">
    <location>
        <begin position="13"/>
        <end position="29"/>
    </location>
</feature>
<feature type="compositionally biased region" description="Basic residues" evidence="1">
    <location>
        <begin position="30"/>
        <end position="40"/>
    </location>
</feature>
<dbReference type="Proteomes" id="UP000095280">
    <property type="component" value="Unplaced"/>
</dbReference>
<feature type="compositionally biased region" description="Low complexity" evidence="1">
    <location>
        <begin position="1346"/>
        <end position="1355"/>
    </location>
</feature>
<reference evidence="3" key="1">
    <citation type="submission" date="2016-11" db="UniProtKB">
        <authorList>
            <consortium name="WormBaseParasite"/>
        </authorList>
    </citation>
    <scope>IDENTIFICATION</scope>
</reference>
<feature type="region of interest" description="Disordered" evidence="1">
    <location>
        <begin position="11"/>
        <end position="40"/>
    </location>
</feature>
<name>A0A1I8G8P0_9PLAT</name>
<evidence type="ECO:0000256" key="1">
    <source>
        <dbReference type="SAM" id="MobiDB-lite"/>
    </source>
</evidence>
<evidence type="ECO:0000313" key="3">
    <source>
        <dbReference type="WBParaSite" id="maker-uti_cns_0001194-snap-gene-0.2-mRNA-1"/>
    </source>
</evidence>
<organism evidence="2 3">
    <name type="scientific">Macrostomum lignano</name>
    <dbReference type="NCBI Taxonomy" id="282301"/>
    <lineage>
        <taxon>Eukaryota</taxon>
        <taxon>Metazoa</taxon>
        <taxon>Spiralia</taxon>
        <taxon>Lophotrochozoa</taxon>
        <taxon>Platyhelminthes</taxon>
        <taxon>Rhabditophora</taxon>
        <taxon>Macrostomorpha</taxon>
        <taxon>Macrostomida</taxon>
        <taxon>Macrostomidae</taxon>
        <taxon>Macrostomum</taxon>
    </lineage>
</organism>
<evidence type="ECO:0000313" key="2">
    <source>
        <dbReference type="Proteomes" id="UP000095280"/>
    </source>
</evidence>
<sequence length="1456" mass="157133">SSIATVGHLRLQHGQQAANQMQTASCQHSNRPKMSSHRSALKPFDSVSKTRQLNSFCASRHQTGESACILLCSGLGRFRRHHQVHQLRMGGRFSVHEIRTEQTGRKFSIENQHPLIHCWRAGCQLGEPFPSQWTAFNSVRSVDIKVGTFLTMMVFLPGQRVDEIASTNASGRANIDSVRVPTKPQASELQRQSRIQLLVAVKAQTLEAGEGRQARRHPDGAAGSRGRPGQHRQTLGRLFGRGNFIERAAQQRRVVVSQRRDAAHPRLFDEVRAVVAPTDANLHDGDVHRLFDKQSQRHEVAAVAAVRSSCSRQNCSPNSDREIGRPLSRIRSRTSTRCGDVNRPVRRPQARSSRSVYAAVLPLPLVPAMCTGLSPASAVWCSPTRAARSASWAISEDLSWPPGLCRAARQLGPDCSWFRAAMAEARPAHLPAAHDVHMQVKDALGAVAAIVNHQPVAIVQTLLGGHSASRITRKCTGACGLTSEKARARSSSNSTLAGISLLMILLNMVGLFRSPWAASAAARALATSSDIPLLESMTPSQSRFQSNSVSALATQAAILCLDVRSCLNPRGKHLHAVKLSLVSEPEDEAINLRKLTQIRCTGRQSGDVQGGVSQAAGAQVDKAVRVTLKQLGEQLAVRQSMRQAAQGQAAEAAAAVRQAEIGIAPQSSRIAARRFDGNKMTQSLAHLRQAGCQAEHAGLGGGEFDYSKQNVVEVFLRFLAAAAAAARLILASLATGDRSSSESGEKSGSRSKSSSLLLLSTPVERLPGSSQRRLRPMPRITDDIRWNPFEVTDAFIKKYNSAQSATEKTACEAEAQRLLARVRRRAGLRDGGVGQHVNLPFAWTELVFLAHCRGRVHQDALDTLVISLEQAPVGYYQIPALFYIAETVLYWLQSESPASDALRSAEVKSLRVGQATFLRLFYHHMTGQLRRHAESRSRLALYLKDFSQLAHLYAAYPDVAFCHSFIVAVGKVIAGQVSDDDKNVDATDEAAEAEPGAGGPAASSELRLLVTAEVHELSPLLWHALDVWRCARHLGGDLEGALDGLLECSVGMAQQGNWIDTYLALLIVGNAACEDVECLKAFQELGADREIVINENNQFDSEQRRDSKTTAATTADSRRSTTGAPVETEEDASVATTTFPALSNRSNAAAGELREDSAASEPLIQRRAAGRYAVGMATWPWELAVGFVHQLTHVCLDGQSSSGRQLALTGDPACSLTALALRSIDTDHDAAAEDTCWRIRYLALQGLDIVAKSAVKDDLRRCLSEAAWPVLEQCQRRERIAQVLDGLPLAAVWCGLVQLAASETASNSKSGRSGGVGGGGGGLIGHVAYALTLIYLPTLPPPVPLQPAAAAQQQQSGTVGKPLAPNGANRPAPTPAVPGAAPGGRRQRTSLRQEIALSAANAKPAVGFSVRRGFELRRVVEDQWRKQAQSQLEFENATRDEQLRRKAAEAAATAAD</sequence>
<accession>A0A1I8G8P0</accession>
<keyword evidence="2" id="KW-1185">Reference proteome</keyword>
<protein>
    <submittedName>
        <fullName evidence="3">Protein kinase domain-containing protein</fullName>
    </submittedName>
</protein>
<dbReference type="InterPro" id="IPR031747">
    <property type="entry name" value="TMEM232"/>
</dbReference>
<feature type="compositionally biased region" description="Basic and acidic residues" evidence="1">
    <location>
        <begin position="209"/>
        <end position="219"/>
    </location>
</feature>
<dbReference type="PANTHER" id="PTHR28651:SF1">
    <property type="entry name" value="TRANSMEMBRANE PROTEIN 232"/>
    <property type="match status" value="1"/>
</dbReference>
<proteinExistence type="predicted"/>
<feature type="region of interest" description="Disordered" evidence="1">
    <location>
        <begin position="1346"/>
        <end position="1388"/>
    </location>
</feature>
<dbReference type="WBParaSite" id="maker-uti_cns_0001194-snap-gene-0.2-mRNA-1">
    <property type="protein sequence ID" value="maker-uti_cns_0001194-snap-gene-0.2-mRNA-1"/>
    <property type="gene ID" value="maker-uti_cns_0001194-snap-gene-0.2"/>
</dbReference>